<protein>
    <submittedName>
        <fullName evidence="1">IS4 family transposase</fullName>
    </submittedName>
</protein>
<accession>A0ABV3Y867</accession>
<proteinExistence type="predicted"/>
<dbReference type="Proteomes" id="UP001560267">
    <property type="component" value="Unassembled WGS sequence"/>
</dbReference>
<dbReference type="EMBL" id="JBFSHR010000312">
    <property type="protein sequence ID" value="MEX6431126.1"/>
    <property type="molecule type" value="Genomic_DNA"/>
</dbReference>
<comment type="caution">
    <text evidence="1">The sequence shown here is derived from an EMBL/GenBank/DDBJ whole genome shotgun (WGS) entry which is preliminary data.</text>
</comment>
<reference evidence="1 2" key="1">
    <citation type="submission" date="2024-07" db="EMBL/GenBank/DDBJ databases">
        <title>Draft Genome Sequence of Ferrimicrobium acidiphilum Strain YE2023, Isolated from a Pulp of Bioleach Reactor.</title>
        <authorList>
            <person name="Elkina Y.A."/>
            <person name="Bulaeva A.G."/>
            <person name="Beletsky A.V."/>
            <person name="Mardanov A.V."/>
        </authorList>
    </citation>
    <scope>NUCLEOTIDE SEQUENCE [LARGE SCALE GENOMIC DNA]</scope>
    <source>
        <strain evidence="1 2">YE2023</strain>
    </source>
</reference>
<name>A0ABV3Y867_9ACTN</name>
<evidence type="ECO:0000313" key="1">
    <source>
        <dbReference type="EMBL" id="MEX6431126.1"/>
    </source>
</evidence>
<evidence type="ECO:0000313" key="2">
    <source>
        <dbReference type="Proteomes" id="UP001560267"/>
    </source>
</evidence>
<sequence length="76" mass="8704">LKTHQRGAREVLRSKSPELIYQEIWGHLCCHYAIRVLMADTAEHWGHDPDRISFVAALRIARHSVAKGDFPPSRNS</sequence>
<gene>
    <name evidence="1" type="ORF">AB6A68_15065</name>
</gene>
<keyword evidence="2" id="KW-1185">Reference proteome</keyword>
<feature type="non-terminal residue" evidence="1">
    <location>
        <position position="1"/>
    </location>
</feature>
<organism evidence="1 2">
    <name type="scientific">Ferrimicrobium acidiphilum</name>
    <dbReference type="NCBI Taxonomy" id="121039"/>
    <lineage>
        <taxon>Bacteria</taxon>
        <taxon>Bacillati</taxon>
        <taxon>Actinomycetota</taxon>
        <taxon>Acidimicrobiia</taxon>
        <taxon>Acidimicrobiales</taxon>
        <taxon>Acidimicrobiaceae</taxon>
        <taxon>Ferrimicrobium</taxon>
    </lineage>
</organism>